<proteinExistence type="predicted"/>
<evidence type="ECO:0000313" key="1">
    <source>
        <dbReference type="EMBL" id="GGK51230.1"/>
    </source>
</evidence>
<accession>A0A917QID0</accession>
<organism evidence="1 2">
    <name type="scientific">Salinarimonas ramus</name>
    <dbReference type="NCBI Taxonomy" id="690164"/>
    <lineage>
        <taxon>Bacteria</taxon>
        <taxon>Pseudomonadati</taxon>
        <taxon>Pseudomonadota</taxon>
        <taxon>Alphaproteobacteria</taxon>
        <taxon>Hyphomicrobiales</taxon>
        <taxon>Salinarimonadaceae</taxon>
        <taxon>Salinarimonas</taxon>
    </lineage>
</organism>
<protein>
    <submittedName>
        <fullName evidence="1">Uncharacterized protein</fullName>
    </submittedName>
</protein>
<dbReference type="EMBL" id="BMMF01000015">
    <property type="protein sequence ID" value="GGK51230.1"/>
    <property type="molecule type" value="Genomic_DNA"/>
</dbReference>
<gene>
    <name evidence="1" type="ORF">GCM10011322_42900</name>
</gene>
<name>A0A917QID0_9HYPH</name>
<dbReference type="RefSeq" id="WP_188915322.1">
    <property type="nucleotide sequence ID" value="NZ_BMMF01000015.1"/>
</dbReference>
<dbReference type="AlphaFoldDB" id="A0A917QID0"/>
<keyword evidence="2" id="KW-1185">Reference proteome</keyword>
<dbReference type="Proteomes" id="UP000600449">
    <property type="component" value="Unassembled WGS sequence"/>
</dbReference>
<evidence type="ECO:0000313" key="2">
    <source>
        <dbReference type="Proteomes" id="UP000600449"/>
    </source>
</evidence>
<comment type="caution">
    <text evidence="1">The sequence shown here is derived from an EMBL/GenBank/DDBJ whole genome shotgun (WGS) entry which is preliminary data.</text>
</comment>
<sequence>MTVVDLPVRALSAEAPGSALKRVRAVIASIDLSCECKARLESALDRFSALEENRARREALATARDERERIALLLQLLAELDELPLAEPDGSVYRELEFLFRDVAAAAERGAQAVSRAGES</sequence>
<reference evidence="1 2" key="1">
    <citation type="journal article" date="2014" name="Int. J. Syst. Evol. Microbiol.">
        <title>Complete genome sequence of Corynebacterium casei LMG S-19264T (=DSM 44701T), isolated from a smear-ripened cheese.</title>
        <authorList>
            <consortium name="US DOE Joint Genome Institute (JGI-PGF)"/>
            <person name="Walter F."/>
            <person name="Albersmeier A."/>
            <person name="Kalinowski J."/>
            <person name="Ruckert C."/>
        </authorList>
    </citation>
    <scope>NUCLEOTIDE SEQUENCE [LARGE SCALE GENOMIC DNA]</scope>
    <source>
        <strain evidence="1 2">CGMCC 1.9161</strain>
    </source>
</reference>